<name>A0A0H3WW73_9BURK</name>
<gene>
    <name evidence="2" type="ORF">AB870_13250</name>
</gene>
<organism evidence="2 3">
    <name type="scientific">Pandoraea faecigallinarum</name>
    <dbReference type="NCBI Taxonomy" id="656179"/>
    <lineage>
        <taxon>Bacteria</taxon>
        <taxon>Pseudomonadati</taxon>
        <taxon>Pseudomonadota</taxon>
        <taxon>Betaproteobacteria</taxon>
        <taxon>Burkholderiales</taxon>
        <taxon>Burkholderiaceae</taxon>
        <taxon>Pandoraea</taxon>
    </lineage>
</organism>
<evidence type="ECO:0000256" key="1">
    <source>
        <dbReference type="SAM" id="MobiDB-lite"/>
    </source>
</evidence>
<evidence type="ECO:0000313" key="2">
    <source>
        <dbReference type="EMBL" id="AKM30863.1"/>
    </source>
</evidence>
<dbReference type="Proteomes" id="UP000035651">
    <property type="component" value="Chromosome"/>
</dbReference>
<dbReference type="KEGG" id="pfg:AB870_13250"/>
<protein>
    <submittedName>
        <fullName evidence="2">Uncharacterized protein</fullName>
    </submittedName>
</protein>
<dbReference type="OrthoDB" id="8937167at2"/>
<feature type="compositionally biased region" description="Low complexity" evidence="1">
    <location>
        <begin position="668"/>
        <end position="681"/>
    </location>
</feature>
<feature type="region of interest" description="Disordered" evidence="1">
    <location>
        <begin position="604"/>
        <end position="695"/>
    </location>
</feature>
<evidence type="ECO:0000313" key="3">
    <source>
        <dbReference type="Proteomes" id="UP000035651"/>
    </source>
</evidence>
<reference evidence="2" key="1">
    <citation type="submission" date="2016-06" db="EMBL/GenBank/DDBJ databases">
        <title>Complete Genome Sequence of Pandoraea faecigallinarum DSM-23572.</title>
        <authorList>
            <person name="Yong D."/>
            <person name="Ee R."/>
            <person name="Lim Y.-L."/>
            <person name="Yin W.-F."/>
            <person name="Chan K.-G."/>
        </authorList>
    </citation>
    <scope>NUCLEOTIDE SEQUENCE</scope>
    <source>
        <strain evidence="2">DSM 23572</strain>
    </source>
</reference>
<feature type="compositionally biased region" description="Low complexity" evidence="1">
    <location>
        <begin position="625"/>
        <end position="658"/>
    </location>
</feature>
<dbReference type="RefSeq" id="WP_047906688.1">
    <property type="nucleotide sequence ID" value="NZ_CP011807.3"/>
</dbReference>
<dbReference type="EMBL" id="CP011807">
    <property type="protein sequence ID" value="AKM30863.1"/>
    <property type="molecule type" value="Genomic_DNA"/>
</dbReference>
<sequence length="695" mass="73989">MRIRPATPSQASEGAVRSRVTTAWPAALALMLVANLVSPATGAIPKTSRQCAQTDDVDGTGGRNDCDAAVSPQPDAIAASVDVVAQPVSPQMTIKREYSLQDVLRSLGRGSEPFRHFGDSAADVYALLTGHAIDDRTREAIQQRTHMVDVATGLIPEVAMLRLPSEVMEVVADERDGKPVSAERVIAILQSADPRVLARPLGSALRPGAGGRRMAQGLLADADPDAGSRPVMRTIEHSPAKTFEGVERKVASGALEFAIEHADMDDGAKAELRPGVSDDLPPMYIAGEDRYLEGYAQQIAPERLPPSGDARLVVIDGQRYLRGEAGYYLATRAPGADHWLIDSVRRTLAQVPVTYDPHSGRWEAHAPLRVCGGGCGNSRVTTPDSIALNRHDVDAVLSHLRDDDVQNAILGAYAEVSRMKLMRTNRPDLRKFRDNSIIRNRDAIRAALEQVPPNASLFEQQRLAAFLTASHYRLNPGTEAFCQENAEILFHFLIEGGIPGDCLRMITVRPKYRAPHALVLYTESDELIDALELATPVEYDGTSADGITGTHFAGLVMGARDTTVLLDPWSRVKAVGFAMSKDPQETGHVLDAAFADIGHRPGESYTVSLTRPLGPRRGSLRRFGSRGSMGSAGTASSTMSARGSTRGSTGESTAESSSGTGGAGESSGYGSSSSPDSASPAGLPPVNGAQRANGA</sequence>
<accession>A0A0H3WW73</accession>
<keyword evidence="3" id="KW-1185">Reference proteome</keyword>
<proteinExistence type="predicted"/>
<dbReference type="PATRIC" id="fig|656179.3.peg.2821"/>
<dbReference type="AlphaFoldDB" id="A0A0H3WW73"/>